<evidence type="ECO:0000256" key="2">
    <source>
        <dbReference type="ARBA" id="ARBA00005005"/>
    </source>
</evidence>
<dbReference type="InterPro" id="IPR029045">
    <property type="entry name" value="ClpP/crotonase-like_dom_sf"/>
</dbReference>
<organism evidence="10 11">
    <name type="scientific">Synchytrium microbalum</name>
    <dbReference type="NCBI Taxonomy" id="1806994"/>
    <lineage>
        <taxon>Eukaryota</taxon>
        <taxon>Fungi</taxon>
        <taxon>Fungi incertae sedis</taxon>
        <taxon>Chytridiomycota</taxon>
        <taxon>Chytridiomycota incertae sedis</taxon>
        <taxon>Chytridiomycetes</taxon>
        <taxon>Synchytriales</taxon>
        <taxon>Synchytriaceae</taxon>
        <taxon>Synchytrium</taxon>
    </lineage>
</organism>
<evidence type="ECO:0000256" key="1">
    <source>
        <dbReference type="ARBA" id="ARBA00004275"/>
    </source>
</evidence>
<dbReference type="InterPro" id="IPR045002">
    <property type="entry name" value="Ech1-like"/>
</dbReference>
<dbReference type="AlphaFoldDB" id="A0A507C7Z6"/>
<dbReference type="PROSITE" id="PS00166">
    <property type="entry name" value="ENOYL_COA_HYDRATASE"/>
    <property type="match status" value="1"/>
</dbReference>
<dbReference type="InterPro" id="IPR001753">
    <property type="entry name" value="Enoyl-CoA_hydra/iso"/>
</dbReference>
<evidence type="ECO:0000313" key="10">
    <source>
        <dbReference type="EMBL" id="TPX35269.1"/>
    </source>
</evidence>
<comment type="subcellular location">
    <subcellularLocation>
        <location evidence="1">Peroxisome</location>
    </subcellularLocation>
</comment>
<evidence type="ECO:0000256" key="6">
    <source>
        <dbReference type="ARBA" id="ARBA00023098"/>
    </source>
</evidence>
<dbReference type="CDD" id="cd06558">
    <property type="entry name" value="crotonase-like"/>
    <property type="match status" value="1"/>
</dbReference>
<accession>A0A507C7Z6</accession>
<protein>
    <recommendedName>
        <fullName evidence="12">Enoyl-CoA hydratase</fullName>
    </recommendedName>
</protein>
<dbReference type="RefSeq" id="XP_031025796.1">
    <property type="nucleotide sequence ID" value="XM_031168142.1"/>
</dbReference>
<dbReference type="InterPro" id="IPR018376">
    <property type="entry name" value="Enoyl-CoA_hyd/isom_CS"/>
</dbReference>
<dbReference type="PANTHER" id="PTHR43149:SF1">
    <property type="entry name" value="DELTA(3,5)-DELTA(2,4)-DIENOYL-COA ISOMERASE, MITOCHONDRIAL"/>
    <property type="match status" value="1"/>
</dbReference>
<comment type="pathway">
    <text evidence="2">Lipid metabolism; fatty acid beta-oxidation.</text>
</comment>
<dbReference type="GO" id="GO:0006635">
    <property type="term" value="P:fatty acid beta-oxidation"/>
    <property type="evidence" value="ECO:0007669"/>
    <property type="project" value="UniProtKB-UniPathway"/>
</dbReference>
<evidence type="ECO:0000256" key="7">
    <source>
        <dbReference type="ARBA" id="ARBA00023140"/>
    </source>
</evidence>
<name>A0A507C7Z6_9FUNG</name>
<dbReference type="GO" id="GO:0051750">
    <property type="term" value="F:delta(3,5)-delta(2,4)-dienoyl-CoA isomerase activity"/>
    <property type="evidence" value="ECO:0007669"/>
    <property type="project" value="TreeGrafter"/>
</dbReference>
<dbReference type="OrthoDB" id="14970at2759"/>
<dbReference type="GeneID" id="42003439"/>
<sequence>MTRTRFYPRDVPNTCSIVNAGRKPIASTNPYIKFKSKYKMVAEAEVVSGPQAYANLETLRCTLQDTILHVELNRPTKLNAMNSVFWVEYKKVFDIAAQDPEVRVIIVSSNARIFTAGLDISGGIGVGSKVEVDAGRRGISMYHSLLKTQAAFTAQATCQKASIAVVHGACIGGGVDLISAADIRYCSKDAYFCIKEVDVALAADVGTLQRLPKIVGNDSWVREMCLTARNASSAEAMSVGLISKVCDTKEAALAAAFETAKLIASKSPVAIVSTKQVLNYSRDHTVEEGLQYVATWNAFALQTADLAKAGIASLQKKQVTFSKL</sequence>
<evidence type="ECO:0000256" key="5">
    <source>
        <dbReference type="ARBA" id="ARBA00022990"/>
    </source>
</evidence>
<evidence type="ECO:0000313" key="11">
    <source>
        <dbReference type="Proteomes" id="UP000319731"/>
    </source>
</evidence>
<comment type="caution">
    <text evidence="10">The sequence shown here is derived from an EMBL/GenBank/DDBJ whole genome shotgun (WGS) entry which is preliminary data.</text>
</comment>
<dbReference type="FunFam" id="3.90.226.10:FF:000024">
    <property type="entry name" value="Delta3,5-delta2,4-dienoyl-CoA isomerase"/>
    <property type="match status" value="1"/>
</dbReference>
<evidence type="ECO:0000256" key="3">
    <source>
        <dbReference type="ARBA" id="ARBA00005254"/>
    </source>
</evidence>
<dbReference type="STRING" id="1806994.A0A507C7Z6"/>
<dbReference type="SUPFAM" id="SSF52096">
    <property type="entry name" value="ClpP/crotonase"/>
    <property type="match status" value="1"/>
</dbReference>
<dbReference type="GO" id="GO:0005777">
    <property type="term" value="C:peroxisome"/>
    <property type="evidence" value="ECO:0007669"/>
    <property type="project" value="UniProtKB-SubCell"/>
</dbReference>
<dbReference type="PANTHER" id="PTHR43149">
    <property type="entry name" value="ENOYL-COA HYDRATASE"/>
    <property type="match status" value="1"/>
</dbReference>
<dbReference type="EMBL" id="QEAO01000009">
    <property type="protein sequence ID" value="TPX35269.1"/>
    <property type="molecule type" value="Genomic_DNA"/>
</dbReference>
<dbReference type="InterPro" id="IPR014748">
    <property type="entry name" value="Enoyl-CoA_hydra_C"/>
</dbReference>
<keyword evidence="8" id="KW-0413">Isomerase</keyword>
<dbReference type="Gene3D" id="1.10.12.10">
    <property type="entry name" value="Lyase 2-enoyl-coa Hydratase, Chain A, domain 2"/>
    <property type="match status" value="1"/>
</dbReference>
<keyword evidence="6" id="KW-0443">Lipid metabolism</keyword>
<dbReference type="UniPathway" id="UPA00659"/>
<dbReference type="Pfam" id="PF00378">
    <property type="entry name" value="ECH_1"/>
    <property type="match status" value="1"/>
</dbReference>
<evidence type="ECO:0000256" key="9">
    <source>
        <dbReference type="RuleBase" id="RU003707"/>
    </source>
</evidence>
<evidence type="ECO:0000256" key="8">
    <source>
        <dbReference type="ARBA" id="ARBA00023235"/>
    </source>
</evidence>
<proteinExistence type="inferred from homology"/>
<evidence type="ECO:0000256" key="4">
    <source>
        <dbReference type="ARBA" id="ARBA00022832"/>
    </source>
</evidence>
<dbReference type="GO" id="GO:0005739">
    <property type="term" value="C:mitochondrion"/>
    <property type="evidence" value="ECO:0007669"/>
    <property type="project" value="TreeGrafter"/>
</dbReference>
<dbReference type="FunFam" id="1.10.12.10:FF:000004">
    <property type="entry name" value="Delta3,5-delta2,4-dienoyl-CoA isomerase"/>
    <property type="match status" value="1"/>
</dbReference>
<comment type="similarity">
    <text evidence="3 9">Belongs to the enoyl-CoA hydratase/isomerase family.</text>
</comment>
<dbReference type="Proteomes" id="UP000319731">
    <property type="component" value="Unassembled WGS sequence"/>
</dbReference>
<keyword evidence="4" id="KW-0276">Fatty acid metabolism</keyword>
<evidence type="ECO:0008006" key="12">
    <source>
        <dbReference type="Google" id="ProtNLM"/>
    </source>
</evidence>
<dbReference type="Gene3D" id="3.90.226.10">
    <property type="entry name" value="2-enoyl-CoA Hydratase, Chain A, domain 1"/>
    <property type="match status" value="1"/>
</dbReference>
<keyword evidence="7" id="KW-0576">Peroxisome</keyword>
<keyword evidence="5" id="KW-0007">Acetylation</keyword>
<gene>
    <name evidence="10" type="ORF">SmJEL517_g02214</name>
</gene>
<keyword evidence="11" id="KW-1185">Reference proteome</keyword>
<reference evidence="10 11" key="1">
    <citation type="journal article" date="2019" name="Sci. Rep.">
        <title>Comparative genomics of chytrid fungi reveal insights into the obligate biotrophic and pathogenic lifestyle of Synchytrium endobioticum.</title>
        <authorList>
            <person name="van de Vossenberg B.T.L.H."/>
            <person name="Warris S."/>
            <person name="Nguyen H.D.T."/>
            <person name="van Gent-Pelzer M.P.E."/>
            <person name="Joly D.L."/>
            <person name="van de Geest H.C."/>
            <person name="Bonants P.J.M."/>
            <person name="Smith D.S."/>
            <person name="Levesque C.A."/>
            <person name="van der Lee T.A.J."/>
        </authorList>
    </citation>
    <scope>NUCLEOTIDE SEQUENCE [LARGE SCALE GENOMIC DNA]</scope>
    <source>
        <strain evidence="10 11">JEL517</strain>
    </source>
</reference>